<evidence type="ECO:0000256" key="1">
    <source>
        <dbReference type="SAM" id="SignalP"/>
    </source>
</evidence>
<gene>
    <name evidence="2" type="ORF">GCM10008938_34800</name>
</gene>
<name>A0ABQ2D438_9DEIO</name>
<comment type="caution">
    <text evidence="2">The sequence shown here is derived from an EMBL/GenBank/DDBJ whole genome shotgun (WGS) entry which is preliminary data.</text>
</comment>
<feature type="signal peptide" evidence="1">
    <location>
        <begin position="1"/>
        <end position="17"/>
    </location>
</feature>
<proteinExistence type="predicted"/>
<protein>
    <recommendedName>
        <fullName evidence="4">Transporter</fullName>
    </recommendedName>
</protein>
<evidence type="ECO:0000313" key="3">
    <source>
        <dbReference type="Proteomes" id="UP000632222"/>
    </source>
</evidence>
<accession>A0ABQ2D438</accession>
<dbReference type="RefSeq" id="WP_189004732.1">
    <property type="nucleotide sequence ID" value="NZ_BMOD01000015.1"/>
</dbReference>
<keyword evidence="1" id="KW-0732">Signal</keyword>
<dbReference type="EMBL" id="BMOD01000015">
    <property type="protein sequence ID" value="GGJ45502.1"/>
    <property type="molecule type" value="Genomic_DNA"/>
</dbReference>
<evidence type="ECO:0000313" key="2">
    <source>
        <dbReference type="EMBL" id="GGJ45502.1"/>
    </source>
</evidence>
<reference evidence="3" key="1">
    <citation type="journal article" date="2019" name="Int. J. Syst. Evol. Microbiol.">
        <title>The Global Catalogue of Microorganisms (GCM) 10K type strain sequencing project: providing services to taxonomists for standard genome sequencing and annotation.</title>
        <authorList>
            <consortium name="The Broad Institute Genomics Platform"/>
            <consortium name="The Broad Institute Genome Sequencing Center for Infectious Disease"/>
            <person name="Wu L."/>
            <person name="Ma J."/>
        </authorList>
    </citation>
    <scope>NUCLEOTIDE SEQUENCE [LARGE SCALE GENOMIC DNA]</scope>
    <source>
        <strain evidence="3">JCM 14370</strain>
    </source>
</reference>
<evidence type="ECO:0008006" key="4">
    <source>
        <dbReference type="Google" id="ProtNLM"/>
    </source>
</evidence>
<keyword evidence="3" id="KW-1185">Reference proteome</keyword>
<organism evidence="2 3">
    <name type="scientific">Deinococcus roseus</name>
    <dbReference type="NCBI Taxonomy" id="392414"/>
    <lineage>
        <taxon>Bacteria</taxon>
        <taxon>Thermotogati</taxon>
        <taxon>Deinococcota</taxon>
        <taxon>Deinococci</taxon>
        <taxon>Deinococcales</taxon>
        <taxon>Deinococcaceae</taxon>
        <taxon>Deinococcus</taxon>
    </lineage>
</organism>
<sequence>MKRLLSLMLLCLGSATAQLLLPESNSLIHSTVLSPFGQIPLSEGCRLGFNFSIANEQSYSRGDWGEMGIDAEAWKLELTARTFTPVGEFGVSVPVQYVWGGVLDAPLDVYHQVIRMNRIVNPERNRNLSFYRLADGEQRYYSAPAFGLGDVSLQWAYPIDTFWVKTTFGFPTGRPEQFLGSGAWKSSVQLGYGNAAAGVVGQLGWVLNPADTQVAPLGLQSQYGLKAWTALPWNLPVRLETEVRSSPFRTGGTFADPTVSFRLVVVGMGFQEDLTPALPDVTLSTAQEWPCP</sequence>
<dbReference type="Proteomes" id="UP000632222">
    <property type="component" value="Unassembled WGS sequence"/>
</dbReference>
<feature type="chain" id="PRO_5045121504" description="Transporter" evidence="1">
    <location>
        <begin position="18"/>
        <end position="292"/>
    </location>
</feature>